<feature type="repeat" description="PPR" evidence="3">
    <location>
        <begin position="401"/>
        <end position="435"/>
    </location>
</feature>
<dbReference type="PANTHER" id="PTHR47447">
    <property type="entry name" value="OS03G0856100 PROTEIN"/>
    <property type="match status" value="1"/>
</dbReference>
<dbReference type="NCBIfam" id="TIGR00756">
    <property type="entry name" value="PPR"/>
    <property type="match status" value="7"/>
</dbReference>
<dbReference type="Gene3D" id="1.25.40.10">
    <property type="entry name" value="Tetratricopeptide repeat domain"/>
    <property type="match status" value="3"/>
</dbReference>
<protein>
    <recommendedName>
        <fullName evidence="5">PROP1-like PPR domain-containing protein</fullName>
    </recommendedName>
</protein>
<feature type="repeat" description="PPR" evidence="3">
    <location>
        <begin position="436"/>
        <end position="470"/>
    </location>
</feature>
<evidence type="ECO:0000259" key="5">
    <source>
        <dbReference type="Pfam" id="PF17177"/>
    </source>
</evidence>
<dbReference type="PROSITE" id="PS51375">
    <property type="entry name" value="PPR"/>
    <property type="match status" value="8"/>
</dbReference>
<evidence type="ECO:0000256" key="4">
    <source>
        <dbReference type="SAM" id="MobiDB-lite"/>
    </source>
</evidence>
<feature type="repeat" description="PPR" evidence="3">
    <location>
        <begin position="366"/>
        <end position="400"/>
    </location>
</feature>
<organism evidence="6">
    <name type="scientific">Auxenochlorella protothecoides</name>
    <name type="common">Green microalga</name>
    <name type="synonym">Chlorella protothecoides</name>
    <dbReference type="NCBI Taxonomy" id="3075"/>
    <lineage>
        <taxon>Eukaryota</taxon>
        <taxon>Viridiplantae</taxon>
        <taxon>Chlorophyta</taxon>
        <taxon>core chlorophytes</taxon>
        <taxon>Trebouxiophyceae</taxon>
        <taxon>Chlorellales</taxon>
        <taxon>Chlorellaceae</taxon>
        <taxon>Auxenochlorella</taxon>
    </lineage>
</organism>
<dbReference type="InterPro" id="IPR002885">
    <property type="entry name" value="PPR_rpt"/>
</dbReference>
<feature type="region of interest" description="Disordered" evidence="4">
    <location>
        <begin position="138"/>
        <end position="222"/>
    </location>
</feature>
<feature type="compositionally biased region" description="Low complexity" evidence="4">
    <location>
        <begin position="627"/>
        <end position="638"/>
    </location>
</feature>
<dbReference type="Pfam" id="PF13041">
    <property type="entry name" value="PPR_2"/>
    <property type="match status" value="1"/>
</dbReference>
<dbReference type="AlphaFoldDB" id="A0A1D2ACP7"/>
<proteinExistence type="inferred from homology"/>
<comment type="similarity">
    <text evidence="1">Belongs to the PPR family. P subfamily.</text>
</comment>
<sequence length="1058" mass="111456">MQVPAALYGSQLRTHPYLLDHHDISLESYGSGYTGESPVSWTHSPTHPGYEALESQTGWPAQVHVDKFPPRLGPDGGRAPGFKVQPYQVQYAHPGMEWSEAEAYAQAALLSRQQPQLGGGLPLTADLGALLGQAQLGAQQQQQQRQHQNLRPQQAQQAHMGGQRGPGPRQGSQGTHRGRSRNGGQANSQGYRRMWQQLARSESGSGHGARGPAHQASGPNGFSELTVEGMVLAVRRLPPGSPVLDAVQRGLYALDAGALAALLKELHKGGQTQRAAEIFDWLRGLEPGHPLAGLCNTMTYTTMISQCGAAQHIRRALELVSEMKTRRVPANVHTYSALMNVCIKGGELELALDVYCQMLAEGCRPNLVTYNTLIDVYGKTGAWEDAVRVLDLLARQGIEPEVRTYNTVIIACNMSGQAGEALRVYDRMLAAGGRPTATTFTALISAHGKRGQLDRALAVFDEMVAAGCERNVITYSSLISACEKAGRWELALDLFAQMHVEGCAPNVVTYNSLIAACCQGAQWQKAEELFEQMQARGCPPDTVTYGGLMACHERGGQWRRVVTTYEQMRGGGGRPDSVVYNVVVGALWSTGAVWAQARAAAIFRQACRSGHFRLTVHTTEATSGETAQGATPPARAPAAALPGLEGAPSWCTIESADSAAAPTASLPQSPLLVVEEGDGVNAGSPGPAGVLIEFSVHAFSLGSAVLCLLRWVGELRERLPRDRGQACGAGTHVALVINKGKPCREHAYPGMRSALHQCVAAWKAPFTLRDVTQGCRLEAPAEAISAWLGSETAQSVLAAAADLSSSPPEGKAVWTAALIEDLAVEVRCSEAFVAVRRFEEGPGDGARAEVGPLDAPALAMRTAALATARRLAGARAVREDVLHDGVLLLDRVLSSRDARARTLRPDALAAACLAVAAANAGAPLPGAATLDPGLGLTQEALDAAVAAVGAALGAGTNAISALRILKLYMERLGVDLGAGGEDAAAAVGGRALADAHAALESGHLLEVTPSLGAAALLIHARREAGLTPDWPQILVGLTELTLEDPGLQNALGALHGPR</sequence>
<keyword evidence="2" id="KW-0677">Repeat</keyword>
<evidence type="ECO:0000313" key="6">
    <source>
        <dbReference type="EMBL" id="JAT76723.1"/>
    </source>
</evidence>
<feature type="domain" description="PROP1-like PPR" evidence="5">
    <location>
        <begin position="299"/>
        <end position="455"/>
    </location>
</feature>
<dbReference type="InterPro" id="IPR033443">
    <property type="entry name" value="PROP1-like_PPR_dom"/>
</dbReference>
<evidence type="ECO:0000256" key="2">
    <source>
        <dbReference type="ARBA" id="ARBA00022737"/>
    </source>
</evidence>
<feature type="repeat" description="PPR" evidence="3">
    <location>
        <begin position="296"/>
        <end position="330"/>
    </location>
</feature>
<evidence type="ECO:0000256" key="1">
    <source>
        <dbReference type="ARBA" id="ARBA00007626"/>
    </source>
</evidence>
<feature type="repeat" description="PPR" evidence="3">
    <location>
        <begin position="541"/>
        <end position="575"/>
    </location>
</feature>
<name>A0A1D2ACP7_AUXPR</name>
<feature type="repeat" description="PPR" evidence="3">
    <location>
        <begin position="471"/>
        <end position="505"/>
    </location>
</feature>
<dbReference type="Pfam" id="PF17177">
    <property type="entry name" value="PPR_long"/>
    <property type="match status" value="1"/>
</dbReference>
<reference evidence="6" key="1">
    <citation type="submission" date="2015-08" db="EMBL/GenBank/DDBJ databases">
        <authorList>
            <person name="Babu N.S."/>
            <person name="Beckwith C.J."/>
            <person name="Beseler K.G."/>
            <person name="Brison A."/>
            <person name="Carone J.V."/>
            <person name="Caskin T.P."/>
            <person name="Diamond M."/>
            <person name="Durham M.E."/>
            <person name="Foxe J.M."/>
            <person name="Go M."/>
            <person name="Henderson B.A."/>
            <person name="Jones I.B."/>
            <person name="McGettigan J.A."/>
            <person name="Micheletti S.J."/>
            <person name="Nasrallah M.E."/>
            <person name="Ortiz D."/>
            <person name="Piller C.R."/>
            <person name="Privatt S.R."/>
            <person name="Schneider S.L."/>
            <person name="Sharp S."/>
            <person name="Smith T.C."/>
            <person name="Stanton J.D."/>
            <person name="Ullery H.E."/>
            <person name="Wilson R.J."/>
            <person name="Serrano M.G."/>
            <person name="Buck G."/>
            <person name="Lee V."/>
            <person name="Wang Y."/>
            <person name="Carvalho R."/>
            <person name="Voegtly L."/>
            <person name="Shi R."/>
            <person name="Duckworth R."/>
            <person name="Johnson A."/>
            <person name="Loviza R."/>
            <person name="Walstead R."/>
            <person name="Shah Z."/>
            <person name="Kiflezghi M."/>
            <person name="Wade K."/>
            <person name="Ball S.L."/>
            <person name="Bradley K.W."/>
            <person name="Asai D.J."/>
            <person name="Bowman C.A."/>
            <person name="Russell D.A."/>
            <person name="Pope W.H."/>
            <person name="Jacobs-Sera D."/>
            <person name="Hendrix R.W."/>
            <person name="Hatfull G.F."/>
        </authorList>
    </citation>
    <scope>NUCLEOTIDE SEQUENCE</scope>
</reference>
<feature type="repeat" description="PPR" evidence="3">
    <location>
        <begin position="506"/>
        <end position="540"/>
    </location>
</feature>
<feature type="region of interest" description="Disordered" evidence="4">
    <location>
        <begin position="619"/>
        <end position="638"/>
    </location>
</feature>
<accession>A0A1D2ACP7</accession>
<dbReference type="SUPFAM" id="SSF48452">
    <property type="entry name" value="TPR-like"/>
    <property type="match status" value="2"/>
</dbReference>
<feature type="repeat" description="PPR" evidence="3">
    <location>
        <begin position="331"/>
        <end position="365"/>
    </location>
</feature>
<dbReference type="EMBL" id="GDKF01001899">
    <property type="protein sequence ID" value="JAT76723.1"/>
    <property type="molecule type" value="Transcribed_RNA"/>
</dbReference>
<gene>
    <name evidence="6" type="ORF">g.23202</name>
</gene>
<evidence type="ECO:0000256" key="3">
    <source>
        <dbReference type="PROSITE-ProRule" id="PRU00708"/>
    </source>
</evidence>
<dbReference type="InterPro" id="IPR011990">
    <property type="entry name" value="TPR-like_helical_dom_sf"/>
</dbReference>
<dbReference type="PANTHER" id="PTHR47447:SF17">
    <property type="entry name" value="OS12G0638900 PROTEIN"/>
    <property type="match status" value="1"/>
</dbReference>
<feature type="compositionally biased region" description="Low complexity" evidence="4">
    <location>
        <begin position="138"/>
        <end position="158"/>
    </location>
</feature>